<dbReference type="InterPro" id="IPR023214">
    <property type="entry name" value="HAD_sf"/>
</dbReference>
<dbReference type="PANTHER" id="PTHR43434">
    <property type="entry name" value="PHOSPHOGLYCOLATE PHOSPHATASE"/>
    <property type="match status" value="1"/>
</dbReference>
<dbReference type="Proteomes" id="UP000515317">
    <property type="component" value="Chromosome"/>
</dbReference>
<evidence type="ECO:0000313" key="2">
    <source>
        <dbReference type="Proteomes" id="UP000515317"/>
    </source>
</evidence>
<dbReference type="SUPFAM" id="SSF56784">
    <property type="entry name" value="HAD-like"/>
    <property type="match status" value="1"/>
</dbReference>
<organism evidence="1 2">
    <name type="scientific">Terrihabitans soli</name>
    <dbReference type="NCBI Taxonomy" id="708113"/>
    <lineage>
        <taxon>Bacteria</taxon>
        <taxon>Pseudomonadati</taxon>
        <taxon>Pseudomonadota</taxon>
        <taxon>Alphaproteobacteria</taxon>
        <taxon>Hyphomicrobiales</taxon>
        <taxon>Terrihabitans</taxon>
    </lineage>
</organism>
<gene>
    <name evidence="1" type="ORF">IZ6_19080</name>
</gene>
<dbReference type="SFLD" id="SFLDG01135">
    <property type="entry name" value="C1.5.6:_HAD__Beta-PGM__Phospha"/>
    <property type="match status" value="1"/>
</dbReference>
<dbReference type="SFLD" id="SFLDG01129">
    <property type="entry name" value="C1.5:_HAD__Beta-PGM__Phosphata"/>
    <property type="match status" value="1"/>
</dbReference>
<dbReference type="Pfam" id="PF13419">
    <property type="entry name" value="HAD_2"/>
    <property type="match status" value="1"/>
</dbReference>
<dbReference type="InterPro" id="IPR036412">
    <property type="entry name" value="HAD-like_sf"/>
</dbReference>
<dbReference type="InterPro" id="IPR041492">
    <property type="entry name" value="HAD_2"/>
</dbReference>
<dbReference type="GO" id="GO:0008967">
    <property type="term" value="F:phosphoglycolate phosphatase activity"/>
    <property type="evidence" value="ECO:0007669"/>
    <property type="project" value="TreeGrafter"/>
</dbReference>
<dbReference type="InterPro" id="IPR006439">
    <property type="entry name" value="HAD-SF_hydro_IA"/>
</dbReference>
<dbReference type="InterPro" id="IPR050155">
    <property type="entry name" value="HAD-like_hydrolase_sf"/>
</dbReference>
<dbReference type="InterPro" id="IPR023198">
    <property type="entry name" value="PGP-like_dom2"/>
</dbReference>
<dbReference type="NCBIfam" id="TIGR01549">
    <property type="entry name" value="HAD-SF-IA-v1"/>
    <property type="match status" value="1"/>
</dbReference>
<keyword evidence="2" id="KW-1185">Reference proteome</keyword>
<proteinExistence type="predicted"/>
<dbReference type="KEGG" id="tso:IZ6_19080"/>
<reference evidence="1 2" key="1">
    <citation type="submission" date="2020-08" db="EMBL/GenBank/DDBJ databases">
        <title>Genome sequence of Rhizobiales bacterium strain IZ6.</title>
        <authorList>
            <person name="Nakai R."/>
            <person name="Naganuma T."/>
        </authorList>
    </citation>
    <scope>NUCLEOTIDE SEQUENCE [LARGE SCALE GENOMIC DNA]</scope>
    <source>
        <strain evidence="1 2">IZ6</strain>
    </source>
</reference>
<evidence type="ECO:0000313" key="1">
    <source>
        <dbReference type="EMBL" id="BCJ91173.1"/>
    </source>
</evidence>
<protein>
    <submittedName>
        <fullName evidence="1">Haloacid dehalogenase</fullName>
    </submittedName>
</protein>
<sequence>MKARKGPHVNLVIFDVDGTLIDSQNMIVTAMDRAFAAHGLAAPSRAEVLSIVGLSLETAMRALVKEEADALAGPLTEAYKAAFFDLRQSEEHHEPLFPGALAALDRLSGREDVVLGIATGKSRRGVNAIMDLHNLHGRFATIQTADDHPSKPNPGMVSAAIAETGVLPQRATVIGDTTFDMEMARAAGARAIGVGWGYHPNEALAAAGAQIVLSHFDELDRALEAHFLEEAAR</sequence>
<dbReference type="SFLD" id="SFLDS00003">
    <property type="entry name" value="Haloacid_Dehalogenase"/>
    <property type="match status" value="1"/>
</dbReference>
<dbReference type="EMBL" id="AP023361">
    <property type="protein sequence ID" value="BCJ91173.1"/>
    <property type="molecule type" value="Genomic_DNA"/>
</dbReference>
<dbReference type="GO" id="GO:0006281">
    <property type="term" value="P:DNA repair"/>
    <property type="evidence" value="ECO:0007669"/>
    <property type="project" value="TreeGrafter"/>
</dbReference>
<name>A0A6S6QIU6_9HYPH</name>
<accession>A0A6S6QIU6</accession>
<dbReference type="Gene3D" id="1.10.150.240">
    <property type="entry name" value="Putative phosphatase, domain 2"/>
    <property type="match status" value="1"/>
</dbReference>
<dbReference type="PANTHER" id="PTHR43434:SF24">
    <property type="entry name" value="HYDROLASE-RELATED"/>
    <property type="match status" value="1"/>
</dbReference>
<dbReference type="GO" id="GO:0005829">
    <property type="term" value="C:cytosol"/>
    <property type="evidence" value="ECO:0007669"/>
    <property type="project" value="TreeGrafter"/>
</dbReference>
<dbReference type="Gene3D" id="3.40.50.1000">
    <property type="entry name" value="HAD superfamily/HAD-like"/>
    <property type="match status" value="1"/>
</dbReference>
<dbReference type="AlphaFoldDB" id="A0A6S6QIU6"/>